<keyword evidence="2" id="KW-0732">Signal</keyword>
<evidence type="ECO:0000256" key="2">
    <source>
        <dbReference type="SAM" id="SignalP"/>
    </source>
</evidence>
<feature type="transmembrane region" description="Helical" evidence="1">
    <location>
        <begin position="213"/>
        <end position="233"/>
    </location>
</feature>
<keyword evidence="1" id="KW-0472">Membrane</keyword>
<feature type="chain" id="PRO_5042181968" evidence="2">
    <location>
        <begin position="24"/>
        <end position="250"/>
    </location>
</feature>
<evidence type="ECO:0000313" key="3">
    <source>
        <dbReference type="EMBL" id="KAK3266909.1"/>
    </source>
</evidence>
<feature type="signal peptide" evidence="2">
    <location>
        <begin position="1"/>
        <end position="23"/>
    </location>
</feature>
<dbReference type="Proteomes" id="UP001190700">
    <property type="component" value="Unassembled WGS sequence"/>
</dbReference>
<evidence type="ECO:0000256" key="1">
    <source>
        <dbReference type="SAM" id="Phobius"/>
    </source>
</evidence>
<evidence type="ECO:0000313" key="4">
    <source>
        <dbReference type="Proteomes" id="UP001190700"/>
    </source>
</evidence>
<organism evidence="3 4">
    <name type="scientific">Cymbomonas tetramitiformis</name>
    <dbReference type="NCBI Taxonomy" id="36881"/>
    <lineage>
        <taxon>Eukaryota</taxon>
        <taxon>Viridiplantae</taxon>
        <taxon>Chlorophyta</taxon>
        <taxon>Pyramimonadophyceae</taxon>
        <taxon>Pyramimonadales</taxon>
        <taxon>Pyramimonadaceae</taxon>
        <taxon>Cymbomonas</taxon>
    </lineage>
</organism>
<dbReference type="AlphaFoldDB" id="A0AAE0FVQ6"/>
<proteinExistence type="predicted"/>
<reference evidence="3 4" key="1">
    <citation type="journal article" date="2015" name="Genome Biol. Evol.">
        <title>Comparative Genomics of a Bacterivorous Green Alga Reveals Evolutionary Causalities and Consequences of Phago-Mixotrophic Mode of Nutrition.</title>
        <authorList>
            <person name="Burns J.A."/>
            <person name="Paasch A."/>
            <person name="Narechania A."/>
            <person name="Kim E."/>
        </authorList>
    </citation>
    <scope>NUCLEOTIDE SEQUENCE [LARGE SCALE GENOMIC DNA]</scope>
    <source>
        <strain evidence="3 4">PLY_AMNH</strain>
    </source>
</reference>
<sequence>MPHGKTIALSVLYALLQATCCTAFPPEGTALDYTEFLGPSCGQEISAHKQVANLECFPVECSDFSPENAPPACVIDSDTKFYQRATCLEAFESDCSQVGRDLEESDYGSSSTSSICNLVPVVEFFTQAGCDEDYLIYTWKGAPAGQDIASVDLDLVSCNPIKDHHVEFDRFDQENTFKEFSIKATCVLSLSPPPQESFFDFLVPSSRGSTYDGLYAIAVICGVGTMVVAFMLYTKRGLVSTAGQYVSASV</sequence>
<keyword evidence="1" id="KW-0812">Transmembrane</keyword>
<protein>
    <submittedName>
        <fullName evidence="3">Uncharacterized protein</fullName>
    </submittedName>
</protein>
<keyword evidence="1" id="KW-1133">Transmembrane helix</keyword>
<accession>A0AAE0FVQ6</accession>
<gene>
    <name evidence="3" type="ORF">CYMTET_24500</name>
</gene>
<keyword evidence="4" id="KW-1185">Reference proteome</keyword>
<comment type="caution">
    <text evidence="3">The sequence shown here is derived from an EMBL/GenBank/DDBJ whole genome shotgun (WGS) entry which is preliminary data.</text>
</comment>
<name>A0AAE0FVQ6_9CHLO</name>
<dbReference type="EMBL" id="LGRX02012751">
    <property type="protein sequence ID" value="KAK3266909.1"/>
    <property type="molecule type" value="Genomic_DNA"/>
</dbReference>